<dbReference type="AlphaFoldDB" id="A0A7L9QC90"/>
<protein>
    <submittedName>
        <fullName evidence="1">Uncharacterized protein</fullName>
    </submittedName>
</protein>
<reference evidence="1" key="1">
    <citation type="submission" date="2020-09" db="EMBL/GenBank/DDBJ databases">
        <title>A new high-throughput screening method to detect antimicrobial volatiles from metagenomic clone libraries.</title>
        <authorList>
            <person name="Stocker F."/>
            <person name="Obermeier M."/>
            <person name="Resch K."/>
            <person name="Berg G."/>
            <person name="Mueller Bogota C.A."/>
        </authorList>
    </citation>
    <scope>NUCLEOTIDE SEQUENCE</scope>
</reference>
<accession>A0A7L9QC90</accession>
<sequence length="127" mass="13758">MKLIIIFLVTAMAASGYRTALAAPPKGAVLLTGDPVVTRLNDDEFQIVFGIEGKSCAPHGCSGSVRYWVDWKAPDGTARSEKREVSYIVSPDAARTIAVDRQYHDTAGGAHAVDVVKVRIDTITRRE</sequence>
<organism evidence="1">
    <name type="scientific">uncultured organism</name>
    <dbReference type="NCBI Taxonomy" id="155900"/>
    <lineage>
        <taxon>unclassified sequences</taxon>
        <taxon>environmental samples</taxon>
    </lineage>
</organism>
<dbReference type="EMBL" id="MW000465">
    <property type="protein sequence ID" value="QOL00265.1"/>
    <property type="molecule type" value="Genomic_DNA"/>
</dbReference>
<proteinExistence type="predicted"/>
<evidence type="ECO:0000313" key="1">
    <source>
        <dbReference type="EMBL" id="QOL00265.1"/>
    </source>
</evidence>
<name>A0A7L9QC90_9ZZZZ</name>